<evidence type="ECO:0000256" key="1">
    <source>
        <dbReference type="SAM" id="MobiDB-lite"/>
    </source>
</evidence>
<sequence length="132" mass="13887">MHRSRLATVADMTCITSWLLPDGSTMTNGTDGDPADHSNGQPDNHAATLHASSHVHDGKADAASVLGSQSLSDTGRPSARESSVTPMGKPGTPDRSVNRGYATVMPSDLFAGQECREPRKPQSQNGSMVKND</sequence>
<dbReference type="AlphaFoldDB" id="A0A133QEL0"/>
<dbReference type="PATRIC" id="fig|28128.5.peg.876"/>
<accession>A0A133QEL0</accession>
<comment type="caution">
    <text evidence="2">The sequence shown here is derived from an EMBL/GenBank/DDBJ whole genome shotgun (WGS) entry which is preliminary data.</text>
</comment>
<proteinExistence type="predicted"/>
<feature type="compositionally biased region" description="Polar residues" evidence="1">
    <location>
        <begin position="121"/>
        <end position="132"/>
    </location>
</feature>
<feature type="region of interest" description="Disordered" evidence="1">
    <location>
        <begin position="19"/>
        <end position="132"/>
    </location>
</feature>
<dbReference type="Proteomes" id="UP000070533">
    <property type="component" value="Unassembled WGS sequence"/>
</dbReference>
<dbReference type="EMBL" id="LRQG01000054">
    <property type="protein sequence ID" value="KXA41233.1"/>
    <property type="molecule type" value="Genomic_DNA"/>
</dbReference>
<gene>
    <name evidence="2" type="ORF">HMPREF3226_00870</name>
</gene>
<dbReference type="STRING" id="28128.HMPREF3226_00870"/>
<organism evidence="2 3">
    <name type="scientific">Prevotella corporis</name>
    <dbReference type="NCBI Taxonomy" id="28128"/>
    <lineage>
        <taxon>Bacteria</taxon>
        <taxon>Pseudomonadati</taxon>
        <taxon>Bacteroidota</taxon>
        <taxon>Bacteroidia</taxon>
        <taxon>Bacteroidales</taxon>
        <taxon>Prevotellaceae</taxon>
        <taxon>Prevotella</taxon>
    </lineage>
</organism>
<evidence type="ECO:0000313" key="3">
    <source>
        <dbReference type="Proteomes" id="UP000070533"/>
    </source>
</evidence>
<keyword evidence="3" id="KW-1185">Reference proteome</keyword>
<reference evidence="3" key="1">
    <citation type="submission" date="2016-01" db="EMBL/GenBank/DDBJ databases">
        <authorList>
            <person name="Mitreva M."/>
            <person name="Pepin K.H."/>
            <person name="Mihindukulasuriya K.A."/>
            <person name="Fulton R."/>
            <person name="Fronick C."/>
            <person name="O'Laughlin M."/>
            <person name="Miner T."/>
            <person name="Herter B."/>
            <person name="Rosa B.A."/>
            <person name="Cordes M."/>
            <person name="Tomlinson C."/>
            <person name="Wollam A."/>
            <person name="Palsikar V.B."/>
            <person name="Mardis E.R."/>
            <person name="Wilson R.K."/>
        </authorList>
    </citation>
    <scope>NUCLEOTIDE SEQUENCE [LARGE SCALE GENOMIC DNA]</scope>
    <source>
        <strain evidence="3">MJR7716</strain>
    </source>
</reference>
<name>A0A133QEL0_9BACT</name>
<evidence type="ECO:0000313" key="2">
    <source>
        <dbReference type="EMBL" id="KXA41233.1"/>
    </source>
</evidence>
<protein>
    <submittedName>
        <fullName evidence="2">Uncharacterized protein</fullName>
    </submittedName>
</protein>
<feature type="compositionally biased region" description="Polar residues" evidence="1">
    <location>
        <begin position="66"/>
        <end position="85"/>
    </location>
</feature>